<gene>
    <name evidence="9" type="ORF">ABLG96_08510</name>
</gene>
<feature type="transmembrane region" description="Helical" evidence="8">
    <location>
        <begin position="193"/>
        <end position="226"/>
    </location>
</feature>
<dbReference type="RefSeq" id="WP_353650919.1">
    <property type="nucleotide sequence ID" value="NZ_CP159218.1"/>
</dbReference>
<dbReference type="Pfam" id="PF03591">
    <property type="entry name" value="AzlC"/>
    <property type="match status" value="1"/>
</dbReference>
<evidence type="ECO:0000256" key="5">
    <source>
        <dbReference type="ARBA" id="ARBA00022692"/>
    </source>
</evidence>
<reference evidence="9" key="1">
    <citation type="submission" date="2024-05" db="EMBL/GenBank/DDBJ databases">
        <authorList>
            <person name="Cai S.Y."/>
            <person name="Jin L.M."/>
            <person name="Li H.R."/>
        </authorList>
    </citation>
    <scope>NUCLEOTIDE SEQUENCE</scope>
    <source>
        <strain evidence="9">A5-74</strain>
    </source>
</reference>
<keyword evidence="4" id="KW-1003">Cell membrane</keyword>
<keyword evidence="6 8" id="KW-1133">Transmembrane helix</keyword>
<accession>A0AAU8DTK0</accession>
<dbReference type="PANTHER" id="PTHR34979">
    <property type="entry name" value="INNER MEMBRANE PROTEIN YGAZ"/>
    <property type="match status" value="1"/>
</dbReference>
<evidence type="ECO:0000256" key="3">
    <source>
        <dbReference type="ARBA" id="ARBA00022448"/>
    </source>
</evidence>
<dbReference type="InterPro" id="IPR011606">
    <property type="entry name" value="Brnchd-chn_aa_trnsp_permease"/>
</dbReference>
<evidence type="ECO:0000256" key="1">
    <source>
        <dbReference type="ARBA" id="ARBA00004651"/>
    </source>
</evidence>
<dbReference type="GO" id="GO:1903785">
    <property type="term" value="P:L-valine transmembrane transport"/>
    <property type="evidence" value="ECO:0007669"/>
    <property type="project" value="TreeGrafter"/>
</dbReference>
<dbReference type="GO" id="GO:0005886">
    <property type="term" value="C:plasma membrane"/>
    <property type="evidence" value="ECO:0007669"/>
    <property type="project" value="UniProtKB-SubCell"/>
</dbReference>
<organism evidence="9">
    <name type="scientific">Nakamurella sp. A5-74</name>
    <dbReference type="NCBI Taxonomy" id="3158264"/>
    <lineage>
        <taxon>Bacteria</taxon>
        <taxon>Bacillati</taxon>
        <taxon>Actinomycetota</taxon>
        <taxon>Actinomycetes</taxon>
        <taxon>Nakamurellales</taxon>
        <taxon>Nakamurellaceae</taxon>
        <taxon>Nakamurella</taxon>
    </lineage>
</organism>
<protein>
    <submittedName>
        <fullName evidence="9">AzlC family ABC transporter permease</fullName>
    </submittedName>
</protein>
<comment type="similarity">
    <text evidence="2">Belongs to the AzlC family.</text>
</comment>
<evidence type="ECO:0000256" key="2">
    <source>
        <dbReference type="ARBA" id="ARBA00010735"/>
    </source>
</evidence>
<evidence type="ECO:0000256" key="6">
    <source>
        <dbReference type="ARBA" id="ARBA00022989"/>
    </source>
</evidence>
<proteinExistence type="inferred from homology"/>
<feature type="transmembrane region" description="Helical" evidence="8">
    <location>
        <begin position="142"/>
        <end position="162"/>
    </location>
</feature>
<evidence type="ECO:0000256" key="8">
    <source>
        <dbReference type="SAM" id="Phobius"/>
    </source>
</evidence>
<dbReference type="AlphaFoldDB" id="A0AAU8DTK0"/>
<name>A0AAU8DTK0_9ACTN</name>
<sequence>MRSIWRTRHDSTGPVGPADGLGRNIALICLADALVGASFGAISVGNGFGIWVPVVLSLVVFAGASQFLFVALAMSNPIAAVLAGLLINVRHFPFGLAVGDVIGNSLIRRVIGSHVLTDESTAFALAQADPAQRRRAFWGSGVGIFVCWNIGVLAGAFGGSYVPDTDTLGLDAAFPAVLLAILLPSLRQAATRTAAVVGGLIALATALVLPAGLPVLLSLAALPLALRTRPERAHG</sequence>
<keyword evidence="3" id="KW-0813">Transport</keyword>
<dbReference type="PANTHER" id="PTHR34979:SF1">
    <property type="entry name" value="INNER MEMBRANE PROTEIN YGAZ"/>
    <property type="match status" value="1"/>
</dbReference>
<comment type="subcellular location">
    <subcellularLocation>
        <location evidence="1">Cell membrane</location>
        <topology evidence="1">Multi-pass membrane protein</topology>
    </subcellularLocation>
</comment>
<evidence type="ECO:0000313" key="9">
    <source>
        <dbReference type="EMBL" id="XCG65314.1"/>
    </source>
</evidence>
<evidence type="ECO:0000256" key="4">
    <source>
        <dbReference type="ARBA" id="ARBA00022475"/>
    </source>
</evidence>
<feature type="transmembrane region" description="Helical" evidence="8">
    <location>
        <begin position="168"/>
        <end position="186"/>
    </location>
</feature>
<keyword evidence="7 8" id="KW-0472">Membrane</keyword>
<dbReference type="EMBL" id="CP159218">
    <property type="protein sequence ID" value="XCG65314.1"/>
    <property type="molecule type" value="Genomic_DNA"/>
</dbReference>
<evidence type="ECO:0000256" key="7">
    <source>
        <dbReference type="ARBA" id="ARBA00023136"/>
    </source>
</evidence>
<keyword evidence="5 8" id="KW-0812">Transmembrane</keyword>